<gene>
    <name evidence="1" type="ORF">SAMN05443144_1404</name>
</gene>
<keyword evidence="2" id="KW-1185">Reference proteome</keyword>
<dbReference type="RefSeq" id="WP_211483253.1">
    <property type="nucleotide sequence ID" value="NZ_FQUS01000040.1"/>
</dbReference>
<dbReference type="EMBL" id="FQUS01000040">
    <property type="protein sequence ID" value="SHG62265.1"/>
    <property type="molecule type" value="Genomic_DNA"/>
</dbReference>
<sequence>MINLLSTLKGSKLESFFPAAWDLSQWDACVGDTPEAIFERQDHWHSGFTVRQADEVPDFNVMMGHELATEIRNCRAEGRRLALILPAGPMGMYRWACYFLSEWGVSCDHVTGFSMDEWSDEEGQTIGADDRRSFESAITDAFYEPLGELTVPEAQRFFATREVIAEYPDRITALRDEGAKLVVVYGIGRACHIAFWEPHFGEEFGTDEQWREQHYRIGAALHPLTIEQNALTSFKSRTTHIPAYANTIGPALFSRADYAIGGADGEFGRGMQWQGLSLWVTLRHPVTRHVPSTWMTQTPGTLFFTRALAGPLEAETN</sequence>
<accession>A0A1M5LBF2</accession>
<evidence type="ECO:0000313" key="1">
    <source>
        <dbReference type="EMBL" id="SHG62265.1"/>
    </source>
</evidence>
<proteinExistence type="predicted"/>
<dbReference type="Gene3D" id="3.40.50.1360">
    <property type="match status" value="1"/>
</dbReference>
<dbReference type="Proteomes" id="UP000184041">
    <property type="component" value="Unassembled WGS sequence"/>
</dbReference>
<name>A0A1M5LBF2_9BACT</name>
<evidence type="ECO:0000313" key="2">
    <source>
        <dbReference type="Proteomes" id="UP000184041"/>
    </source>
</evidence>
<protein>
    <submittedName>
        <fullName evidence="1">Glucosamine-6-phosphate deaminase</fullName>
    </submittedName>
</protein>
<dbReference type="SUPFAM" id="SSF100950">
    <property type="entry name" value="NagB/RpiA/CoA transferase-like"/>
    <property type="match status" value="1"/>
</dbReference>
<dbReference type="STRING" id="1194090.SAMN05443144_1404"/>
<organism evidence="1 2">
    <name type="scientific">Fodinibius roseus</name>
    <dbReference type="NCBI Taxonomy" id="1194090"/>
    <lineage>
        <taxon>Bacteria</taxon>
        <taxon>Pseudomonadati</taxon>
        <taxon>Balneolota</taxon>
        <taxon>Balneolia</taxon>
        <taxon>Balneolales</taxon>
        <taxon>Balneolaceae</taxon>
        <taxon>Fodinibius</taxon>
    </lineage>
</organism>
<dbReference type="AlphaFoldDB" id="A0A1M5LBF2"/>
<reference evidence="1 2" key="1">
    <citation type="submission" date="2016-11" db="EMBL/GenBank/DDBJ databases">
        <authorList>
            <person name="Jaros S."/>
            <person name="Januszkiewicz K."/>
            <person name="Wedrychowicz H."/>
        </authorList>
    </citation>
    <scope>NUCLEOTIDE SEQUENCE [LARGE SCALE GENOMIC DNA]</scope>
    <source>
        <strain evidence="1 2">DSM 21986</strain>
    </source>
</reference>
<dbReference type="InterPro" id="IPR037171">
    <property type="entry name" value="NagB/RpiA_transferase-like"/>
</dbReference>